<dbReference type="PANTHER" id="PTHR24340">
    <property type="entry name" value="HOMEOBOX PROTEIN NKX"/>
    <property type="match status" value="1"/>
</dbReference>
<comment type="caution">
    <text evidence="6">The sequence shown here is derived from an EMBL/GenBank/DDBJ whole genome shotgun (WGS) entry which is preliminary data.</text>
</comment>
<dbReference type="PANTHER" id="PTHR24340:SF70">
    <property type="entry name" value="NK7.1, ISOFORM A"/>
    <property type="match status" value="1"/>
</dbReference>
<gene>
    <name evidence="6" type="ORF">BSL78_26277</name>
</gene>
<evidence type="ECO:0000256" key="2">
    <source>
        <dbReference type="PROSITE-ProRule" id="PRU00108"/>
    </source>
</evidence>
<protein>
    <submittedName>
        <fullName evidence="6">Putative homeobox protein GBX-2</fullName>
    </submittedName>
</protein>
<keyword evidence="2 3" id="KW-0371">Homeobox</keyword>
<proteinExistence type="predicted"/>
<dbReference type="InterPro" id="IPR001356">
    <property type="entry name" value="HD"/>
</dbReference>
<dbReference type="CDD" id="cd00086">
    <property type="entry name" value="homeodomain"/>
    <property type="match status" value="1"/>
</dbReference>
<dbReference type="GO" id="GO:0000981">
    <property type="term" value="F:DNA-binding transcription factor activity, RNA polymerase II-specific"/>
    <property type="evidence" value="ECO:0007669"/>
    <property type="project" value="TreeGrafter"/>
</dbReference>
<keyword evidence="2 3" id="KW-0238">DNA-binding</keyword>
<sequence>MFTQNRAEFLSYSPPALFKNQSLGLHHHHFHHHHHTTPLNSPPYLSLPSLMAIGTWHPHTYRPQLKRPTPYSIKDILGTPEAAGAILLRHPFNSLDGPVWQASRNFHSRDLHHSYPGGYGTKGECTEEKDYSSELLTSCSSGNCECDLHPENTYRHVICEPTETDGSCIDSLDGKSKSSCENLDLSPNHSLKRKSPCSDDTSSNQDSKEKKKKARTTFSGRQIFELEKQFELKKYLSANERAELANLLNVTDTQ</sequence>
<dbReference type="Pfam" id="PF00046">
    <property type="entry name" value="Homeodomain"/>
    <property type="match status" value="1"/>
</dbReference>
<dbReference type="SUPFAM" id="SSF46689">
    <property type="entry name" value="Homeodomain-like"/>
    <property type="match status" value="1"/>
</dbReference>
<organism evidence="6 7">
    <name type="scientific">Stichopus japonicus</name>
    <name type="common">Sea cucumber</name>
    <dbReference type="NCBI Taxonomy" id="307972"/>
    <lineage>
        <taxon>Eukaryota</taxon>
        <taxon>Metazoa</taxon>
        <taxon>Echinodermata</taxon>
        <taxon>Eleutherozoa</taxon>
        <taxon>Echinozoa</taxon>
        <taxon>Holothuroidea</taxon>
        <taxon>Aspidochirotacea</taxon>
        <taxon>Aspidochirotida</taxon>
        <taxon>Stichopodidae</taxon>
        <taxon>Apostichopus</taxon>
    </lineage>
</organism>
<evidence type="ECO:0000256" key="1">
    <source>
        <dbReference type="ARBA" id="ARBA00004123"/>
    </source>
</evidence>
<dbReference type="Proteomes" id="UP000230750">
    <property type="component" value="Unassembled WGS sequence"/>
</dbReference>
<dbReference type="OrthoDB" id="6159439at2759"/>
<name>A0A2G8JMA2_STIJA</name>
<keyword evidence="2 3" id="KW-0539">Nucleus</keyword>
<dbReference type="GO" id="GO:0030154">
    <property type="term" value="P:cell differentiation"/>
    <property type="evidence" value="ECO:0007669"/>
    <property type="project" value="TreeGrafter"/>
</dbReference>
<feature type="compositionally biased region" description="Polar residues" evidence="4">
    <location>
        <begin position="180"/>
        <end position="189"/>
    </location>
</feature>
<dbReference type="PROSITE" id="PS50071">
    <property type="entry name" value="HOMEOBOX_2"/>
    <property type="match status" value="1"/>
</dbReference>
<dbReference type="InterPro" id="IPR050394">
    <property type="entry name" value="Homeobox_NK-like"/>
</dbReference>
<feature type="domain" description="Homeobox" evidence="5">
    <location>
        <begin position="209"/>
        <end position="254"/>
    </location>
</feature>
<dbReference type="GO" id="GO:0000978">
    <property type="term" value="F:RNA polymerase II cis-regulatory region sequence-specific DNA binding"/>
    <property type="evidence" value="ECO:0007669"/>
    <property type="project" value="TreeGrafter"/>
</dbReference>
<evidence type="ECO:0000313" key="7">
    <source>
        <dbReference type="Proteomes" id="UP000230750"/>
    </source>
</evidence>
<reference evidence="6 7" key="1">
    <citation type="journal article" date="2017" name="PLoS Biol.">
        <title>The sea cucumber genome provides insights into morphological evolution and visceral regeneration.</title>
        <authorList>
            <person name="Zhang X."/>
            <person name="Sun L."/>
            <person name="Yuan J."/>
            <person name="Sun Y."/>
            <person name="Gao Y."/>
            <person name="Zhang L."/>
            <person name="Li S."/>
            <person name="Dai H."/>
            <person name="Hamel J.F."/>
            <person name="Liu C."/>
            <person name="Yu Y."/>
            <person name="Liu S."/>
            <person name="Lin W."/>
            <person name="Guo K."/>
            <person name="Jin S."/>
            <person name="Xu P."/>
            <person name="Storey K.B."/>
            <person name="Huan P."/>
            <person name="Zhang T."/>
            <person name="Zhou Y."/>
            <person name="Zhang J."/>
            <person name="Lin C."/>
            <person name="Li X."/>
            <person name="Xing L."/>
            <person name="Huo D."/>
            <person name="Sun M."/>
            <person name="Wang L."/>
            <person name="Mercier A."/>
            <person name="Li F."/>
            <person name="Yang H."/>
            <person name="Xiang J."/>
        </authorList>
    </citation>
    <scope>NUCLEOTIDE SEQUENCE [LARGE SCALE GENOMIC DNA]</scope>
    <source>
        <strain evidence="6">Shaxun</strain>
        <tissue evidence="6">Muscle</tissue>
    </source>
</reference>
<dbReference type="STRING" id="307972.A0A2G8JMA2"/>
<evidence type="ECO:0000313" key="6">
    <source>
        <dbReference type="EMBL" id="PIK36896.1"/>
    </source>
</evidence>
<feature type="region of interest" description="Disordered" evidence="4">
    <location>
        <begin position="180"/>
        <end position="216"/>
    </location>
</feature>
<dbReference type="Gene3D" id="1.10.10.60">
    <property type="entry name" value="Homeodomain-like"/>
    <property type="match status" value="1"/>
</dbReference>
<comment type="subcellular location">
    <subcellularLocation>
        <location evidence="1 2 3">Nucleus</location>
    </subcellularLocation>
</comment>
<dbReference type="SMART" id="SM00389">
    <property type="entry name" value="HOX"/>
    <property type="match status" value="1"/>
</dbReference>
<dbReference type="InterPro" id="IPR009057">
    <property type="entry name" value="Homeodomain-like_sf"/>
</dbReference>
<evidence type="ECO:0000259" key="5">
    <source>
        <dbReference type="PROSITE" id="PS50071"/>
    </source>
</evidence>
<feature type="non-terminal residue" evidence="6">
    <location>
        <position position="254"/>
    </location>
</feature>
<evidence type="ECO:0000256" key="3">
    <source>
        <dbReference type="RuleBase" id="RU000682"/>
    </source>
</evidence>
<dbReference type="EMBL" id="MRZV01001599">
    <property type="protein sequence ID" value="PIK36896.1"/>
    <property type="molecule type" value="Genomic_DNA"/>
</dbReference>
<dbReference type="AlphaFoldDB" id="A0A2G8JMA2"/>
<evidence type="ECO:0000256" key="4">
    <source>
        <dbReference type="SAM" id="MobiDB-lite"/>
    </source>
</evidence>
<keyword evidence="7" id="KW-1185">Reference proteome</keyword>
<accession>A0A2G8JMA2</accession>
<dbReference type="GO" id="GO:0005634">
    <property type="term" value="C:nucleus"/>
    <property type="evidence" value="ECO:0007669"/>
    <property type="project" value="UniProtKB-SubCell"/>
</dbReference>